<dbReference type="Pfam" id="PF05997">
    <property type="entry name" value="Nop52"/>
    <property type="match status" value="1"/>
</dbReference>
<reference evidence="5" key="1">
    <citation type="journal article" date="2020" name="Stud. Mycol.">
        <title>101 Dothideomycetes genomes: a test case for predicting lifestyles and emergence of pathogens.</title>
        <authorList>
            <person name="Haridas S."/>
            <person name="Albert R."/>
            <person name="Binder M."/>
            <person name="Bloem J."/>
            <person name="Labutti K."/>
            <person name="Salamov A."/>
            <person name="Andreopoulos B."/>
            <person name="Baker S."/>
            <person name="Barry K."/>
            <person name="Bills G."/>
            <person name="Bluhm B."/>
            <person name="Cannon C."/>
            <person name="Castanera R."/>
            <person name="Culley D."/>
            <person name="Daum C."/>
            <person name="Ezra D."/>
            <person name="Gonzalez J."/>
            <person name="Henrissat B."/>
            <person name="Kuo A."/>
            <person name="Liang C."/>
            <person name="Lipzen A."/>
            <person name="Lutzoni F."/>
            <person name="Magnuson J."/>
            <person name="Mondo S."/>
            <person name="Nolan M."/>
            <person name="Ohm R."/>
            <person name="Pangilinan J."/>
            <person name="Park H.-J."/>
            <person name="Ramirez L."/>
            <person name="Alfaro M."/>
            <person name="Sun H."/>
            <person name="Tritt A."/>
            <person name="Yoshinaga Y."/>
            <person name="Zwiers L.-H."/>
            <person name="Turgeon B."/>
            <person name="Goodwin S."/>
            <person name="Spatafora J."/>
            <person name="Crous P."/>
            <person name="Grigoriev I."/>
        </authorList>
    </citation>
    <scope>NUCLEOTIDE SEQUENCE</scope>
    <source>
        <strain evidence="5">CBS 207.26</strain>
    </source>
</reference>
<dbReference type="GO" id="GO:0006364">
    <property type="term" value="P:rRNA processing"/>
    <property type="evidence" value="ECO:0007669"/>
    <property type="project" value="UniProtKB-KW"/>
</dbReference>
<evidence type="ECO:0000313" key="5">
    <source>
        <dbReference type="EMBL" id="KAF2189517.1"/>
    </source>
</evidence>
<dbReference type="InterPro" id="IPR010301">
    <property type="entry name" value="RRP1"/>
</dbReference>
<comment type="similarity">
    <text evidence="2">Belongs to the RRP1 family.</text>
</comment>
<protein>
    <submittedName>
        <fullName evidence="5">Nucleolar protein NOP52 variant</fullName>
    </submittedName>
</protein>
<dbReference type="PANTHER" id="PTHR13026">
    <property type="entry name" value="NNP-1 PROTEIN NOVEL NUCLEAR PROTEIN 1 NOP52"/>
    <property type="match status" value="1"/>
</dbReference>
<dbReference type="PANTHER" id="PTHR13026:SF0">
    <property type="entry name" value="RIBOSOMAL RNA PROCESSING 1B"/>
    <property type="match status" value="1"/>
</dbReference>
<sequence length="242" mass="28146">MTADPQNSPFIKHLASSDKLIRDSALDSLRTYLSGRSEISEIDLLKLWKGLFYCMWMQDKPLHQQHLARDLASLVEVLQQPVVLPFLDSFWKTIAREWGGIEALRMDKYLFLIRQYLNASFRYLSRQNWNNEAAIEQYAEILEETPLNVLDVKIPNGLRYHVLDIYIDELEKVGAEKLECIPLEKLLEPVRRLEGESKVKSVRNAAKETLDDDRLKAWRGEEVHKEMREGGSEDDEWGGIDD</sequence>
<dbReference type="Proteomes" id="UP000800200">
    <property type="component" value="Unassembled WGS sequence"/>
</dbReference>
<evidence type="ECO:0000256" key="1">
    <source>
        <dbReference type="ARBA" id="ARBA00004123"/>
    </source>
</evidence>
<dbReference type="OrthoDB" id="2019504at2759"/>
<accession>A0A6A6EC00</accession>
<keyword evidence="4" id="KW-0539">Nucleus</keyword>
<name>A0A6A6EC00_9PEZI</name>
<dbReference type="EMBL" id="ML994620">
    <property type="protein sequence ID" value="KAF2189517.1"/>
    <property type="molecule type" value="Genomic_DNA"/>
</dbReference>
<dbReference type="GO" id="GO:0005634">
    <property type="term" value="C:nucleus"/>
    <property type="evidence" value="ECO:0007669"/>
    <property type="project" value="UniProtKB-SubCell"/>
</dbReference>
<evidence type="ECO:0000256" key="3">
    <source>
        <dbReference type="ARBA" id="ARBA00022552"/>
    </source>
</evidence>
<keyword evidence="6" id="KW-1185">Reference proteome</keyword>
<keyword evidence="3" id="KW-0698">rRNA processing</keyword>
<comment type="subcellular location">
    <subcellularLocation>
        <location evidence="1">Nucleus</location>
    </subcellularLocation>
</comment>
<proteinExistence type="inferred from homology"/>
<evidence type="ECO:0000313" key="6">
    <source>
        <dbReference type="Proteomes" id="UP000800200"/>
    </source>
</evidence>
<dbReference type="AlphaFoldDB" id="A0A6A6EC00"/>
<evidence type="ECO:0000256" key="4">
    <source>
        <dbReference type="ARBA" id="ARBA00023242"/>
    </source>
</evidence>
<organism evidence="5 6">
    <name type="scientific">Zopfia rhizophila CBS 207.26</name>
    <dbReference type="NCBI Taxonomy" id="1314779"/>
    <lineage>
        <taxon>Eukaryota</taxon>
        <taxon>Fungi</taxon>
        <taxon>Dikarya</taxon>
        <taxon>Ascomycota</taxon>
        <taxon>Pezizomycotina</taxon>
        <taxon>Dothideomycetes</taxon>
        <taxon>Dothideomycetes incertae sedis</taxon>
        <taxon>Zopfiaceae</taxon>
        <taxon>Zopfia</taxon>
    </lineage>
</organism>
<dbReference type="GO" id="GO:0030688">
    <property type="term" value="C:preribosome, small subunit precursor"/>
    <property type="evidence" value="ECO:0007669"/>
    <property type="project" value="InterPro"/>
</dbReference>
<gene>
    <name evidence="5" type="ORF">K469DRAFT_562877</name>
</gene>
<evidence type="ECO:0000256" key="2">
    <source>
        <dbReference type="ARBA" id="ARBA00006374"/>
    </source>
</evidence>